<dbReference type="PANTHER" id="PTHR43856:SF1">
    <property type="entry name" value="MITOCHONDRIAL CARDIOLIPIN HYDROLASE"/>
    <property type="match status" value="1"/>
</dbReference>
<dbReference type="EMBL" id="BAAAOR010000023">
    <property type="protein sequence ID" value="GAA1520522.1"/>
    <property type="molecule type" value="Genomic_DNA"/>
</dbReference>
<dbReference type="InterPro" id="IPR025202">
    <property type="entry name" value="PLD-like_dom"/>
</dbReference>
<feature type="domain" description="Phospholipase D-like" evidence="7">
    <location>
        <begin position="104"/>
        <end position="222"/>
    </location>
</feature>
<evidence type="ECO:0000256" key="4">
    <source>
        <dbReference type="ARBA" id="ARBA00022801"/>
    </source>
</evidence>
<keyword evidence="6" id="KW-0443">Lipid metabolism</keyword>
<evidence type="ECO:0000256" key="2">
    <source>
        <dbReference type="ARBA" id="ARBA00008664"/>
    </source>
</evidence>
<dbReference type="Proteomes" id="UP001500842">
    <property type="component" value="Unassembled WGS sequence"/>
</dbReference>
<proteinExistence type="inferred from homology"/>
<evidence type="ECO:0000256" key="6">
    <source>
        <dbReference type="ARBA" id="ARBA00023098"/>
    </source>
</evidence>
<dbReference type="PANTHER" id="PTHR43856">
    <property type="entry name" value="CARDIOLIPIN HYDROLASE"/>
    <property type="match status" value="1"/>
</dbReference>
<accession>A0ABN2AKX1</accession>
<evidence type="ECO:0000256" key="5">
    <source>
        <dbReference type="ARBA" id="ARBA00022963"/>
    </source>
</evidence>
<sequence length="472" mass="51657">MARALFRVAGSRVRALVGLVAVTMLVSVGQAGTAAVSVAPGLALVVSSPGTRIAPTATVGTAVKRAPNPTYVVTPGIVFNHPFRKKKRGKVQRKIIKTLKNVPAGETVRLMTWNFDSPLFTRKFIAAHKRGVSVQIIMARGLARGQGPGRSYPTLRNALKKGNADRPKALRSWIRTCSATCRGKGGAMHSKLMLISRSGATSHIAMQGSGNFTGAAAVQQFNDWTTITENQPLYDGWMLMWKQAKKDKNVKPLRFTVPSTTTPGATITSMFAPHRGEIDPALKVLNKVQCTGATNTASGRTKVRIANAVWGDDRGVRVARKVRQLRDQGCDVRIVFMMMPLKIRNILKGLPAKQMVYITGATANKFKDRYVHLKGLSVQGNIDGRRNGNAVLSSSENWTQLGWHSDEQNVIFWDDAPLAAKYADRVDLIFRQAPRSINNYVNSADPNGRIVPGTEFLGPKDYPFHDLEAEFD</sequence>
<evidence type="ECO:0000313" key="9">
    <source>
        <dbReference type="Proteomes" id="UP001500842"/>
    </source>
</evidence>
<keyword evidence="9" id="KW-1185">Reference proteome</keyword>
<evidence type="ECO:0000256" key="1">
    <source>
        <dbReference type="ARBA" id="ARBA00000798"/>
    </source>
</evidence>
<comment type="similarity">
    <text evidence="2">Belongs to the phospholipase D family.</text>
</comment>
<protein>
    <recommendedName>
        <fullName evidence="3">phospholipase D</fullName>
        <ecNumber evidence="3">3.1.4.4</ecNumber>
    </recommendedName>
</protein>
<name>A0ABN2AKX1_9ACTN</name>
<dbReference type="Pfam" id="PF13091">
    <property type="entry name" value="PLDc_2"/>
    <property type="match status" value="1"/>
</dbReference>
<evidence type="ECO:0000259" key="7">
    <source>
        <dbReference type="Pfam" id="PF13091"/>
    </source>
</evidence>
<comment type="caution">
    <text evidence="8">The sequence shown here is derived from an EMBL/GenBank/DDBJ whole genome shotgun (WGS) entry which is preliminary data.</text>
</comment>
<dbReference type="SUPFAM" id="SSF56024">
    <property type="entry name" value="Phospholipase D/nuclease"/>
    <property type="match status" value="2"/>
</dbReference>
<organism evidence="8 9">
    <name type="scientific">Nocardioides humi</name>
    <dbReference type="NCBI Taxonomy" id="449461"/>
    <lineage>
        <taxon>Bacteria</taxon>
        <taxon>Bacillati</taxon>
        <taxon>Actinomycetota</taxon>
        <taxon>Actinomycetes</taxon>
        <taxon>Propionibacteriales</taxon>
        <taxon>Nocardioidaceae</taxon>
        <taxon>Nocardioides</taxon>
    </lineage>
</organism>
<keyword evidence="5" id="KW-0442">Lipid degradation</keyword>
<gene>
    <name evidence="8" type="ORF">GCM10009788_25500</name>
</gene>
<keyword evidence="4" id="KW-0378">Hydrolase</keyword>
<evidence type="ECO:0000313" key="8">
    <source>
        <dbReference type="EMBL" id="GAA1520522.1"/>
    </source>
</evidence>
<dbReference type="EC" id="3.1.4.4" evidence="3"/>
<reference evidence="8 9" key="1">
    <citation type="journal article" date="2019" name="Int. J. Syst. Evol. Microbiol.">
        <title>The Global Catalogue of Microorganisms (GCM) 10K type strain sequencing project: providing services to taxonomists for standard genome sequencing and annotation.</title>
        <authorList>
            <consortium name="The Broad Institute Genomics Platform"/>
            <consortium name="The Broad Institute Genome Sequencing Center for Infectious Disease"/>
            <person name="Wu L."/>
            <person name="Ma J."/>
        </authorList>
    </citation>
    <scope>NUCLEOTIDE SEQUENCE [LARGE SCALE GENOMIC DNA]</scope>
    <source>
        <strain evidence="8 9">JCM 14942</strain>
    </source>
</reference>
<evidence type="ECO:0000256" key="3">
    <source>
        <dbReference type="ARBA" id="ARBA00012027"/>
    </source>
</evidence>
<dbReference type="Gene3D" id="3.30.870.10">
    <property type="entry name" value="Endonuclease Chain A"/>
    <property type="match status" value="2"/>
</dbReference>
<comment type="catalytic activity">
    <reaction evidence="1">
        <text>a 1,2-diacyl-sn-glycero-3-phosphocholine + H2O = a 1,2-diacyl-sn-glycero-3-phosphate + choline + H(+)</text>
        <dbReference type="Rhea" id="RHEA:14445"/>
        <dbReference type="ChEBI" id="CHEBI:15354"/>
        <dbReference type="ChEBI" id="CHEBI:15377"/>
        <dbReference type="ChEBI" id="CHEBI:15378"/>
        <dbReference type="ChEBI" id="CHEBI:57643"/>
        <dbReference type="ChEBI" id="CHEBI:58608"/>
        <dbReference type="EC" id="3.1.4.4"/>
    </reaction>
</comment>
<dbReference type="InterPro" id="IPR051406">
    <property type="entry name" value="PLD_domain"/>
</dbReference>